<evidence type="ECO:0000256" key="2">
    <source>
        <dbReference type="SAM" id="MobiDB-lite"/>
    </source>
</evidence>
<dbReference type="STRING" id="683960.A0A1E3P3T9"/>
<gene>
    <name evidence="3" type="ORF">WICANDRAFT_62133</name>
</gene>
<keyword evidence="4" id="KW-1185">Reference proteome</keyword>
<evidence type="ECO:0000313" key="3">
    <source>
        <dbReference type="EMBL" id="ODQ59547.1"/>
    </source>
</evidence>
<dbReference type="GO" id="GO:0003682">
    <property type="term" value="F:chromatin binding"/>
    <property type="evidence" value="ECO:0007669"/>
    <property type="project" value="EnsemblFungi"/>
</dbReference>
<dbReference type="Proteomes" id="UP000094112">
    <property type="component" value="Unassembled WGS sequence"/>
</dbReference>
<protein>
    <recommendedName>
        <fullName evidence="5">HDA1 complex subunit 3</fullName>
    </recommendedName>
</protein>
<dbReference type="GO" id="GO:0004407">
    <property type="term" value="F:histone deacetylase activity"/>
    <property type="evidence" value="ECO:0007669"/>
    <property type="project" value="EnsemblFungi"/>
</dbReference>
<evidence type="ECO:0000256" key="1">
    <source>
        <dbReference type="SAM" id="Coils"/>
    </source>
</evidence>
<keyword evidence="1" id="KW-0175">Coiled coil</keyword>
<dbReference type="InterPro" id="IPR026216">
    <property type="entry name" value="HDA3"/>
</dbReference>
<dbReference type="GeneID" id="30200557"/>
<dbReference type="GO" id="GO:0007059">
    <property type="term" value="P:chromosome segregation"/>
    <property type="evidence" value="ECO:0007669"/>
    <property type="project" value="EnsemblFungi"/>
</dbReference>
<dbReference type="GO" id="GO:0003677">
    <property type="term" value="F:DNA binding"/>
    <property type="evidence" value="ECO:0007669"/>
    <property type="project" value="EnsemblFungi"/>
</dbReference>
<dbReference type="InterPro" id="IPR021006">
    <property type="entry name" value="Hda2/3"/>
</dbReference>
<name>A0A1E3P3T9_WICAA</name>
<dbReference type="OrthoDB" id="3647690at2759"/>
<dbReference type="GO" id="GO:0070823">
    <property type="term" value="C:HDA1 complex"/>
    <property type="evidence" value="ECO:0007669"/>
    <property type="project" value="EnsemblFungi"/>
</dbReference>
<evidence type="ECO:0000313" key="4">
    <source>
        <dbReference type="Proteomes" id="UP000094112"/>
    </source>
</evidence>
<dbReference type="AlphaFoldDB" id="A0A1E3P3T9"/>
<evidence type="ECO:0008006" key="5">
    <source>
        <dbReference type="Google" id="ProtNLM"/>
    </source>
</evidence>
<feature type="coiled-coil region" evidence="1">
    <location>
        <begin position="416"/>
        <end position="497"/>
    </location>
</feature>
<dbReference type="GO" id="GO:0005829">
    <property type="term" value="C:cytosol"/>
    <property type="evidence" value="ECO:0007669"/>
    <property type="project" value="EnsemblFungi"/>
</dbReference>
<dbReference type="PRINTS" id="PR02093">
    <property type="entry name" value="HDA1SUBUNIT3"/>
</dbReference>
<dbReference type="EMBL" id="KV454210">
    <property type="protein sequence ID" value="ODQ59547.1"/>
    <property type="molecule type" value="Genomic_DNA"/>
</dbReference>
<sequence>MDLFKILDTTPEPPIVNLNTTLNTSGDYWLAVPMSEYQKELTDQVVSLHYSDILKYFETDDNDRVLLDSLEVLYLNSQLVATHPYLLINHYLPKNLTSKDIPYNLCETSGKFQVLKDVITLIEGTSLNVGIVARSGKLLDLVEALLLGSKTTIKRHHGNYIKDPAKNKNKDLTTHLIPSDVDIKEKFDLIFSLDITPKNEFLLSLKKTPTSPILRFVSANSIDHVALYFRQFEKSRSDYLVDVTAAIVVLRDRVGILPPDLRPIYSKNLTYLKGFFQDFNKNPWPLPELTKIKKYDASDVEKSLLSEVHYEKNQPKKEQKSYYETKRLCRDYTSNPLKDVNFGILSVNSNYTDTLTHKLIQEFNVLHKDLAIQTSEFSHFDEYYTTEKDYLLNDESKLINEIDHINLRIKTANNKSDKLVEKTDAIKANIAKLETEVQELNTNEQLKKIEELKELVVKEEARKKSLITENEYMSKEIETAKTAINDSEKEIEHNQKAILENEAKLEEYFNDVTDEPLESDEIKRLTEQTDFIKLQIDDSLKKLSSSRGRNSDNRRNSPSIK</sequence>
<organism evidence="3 4">
    <name type="scientific">Wickerhamomyces anomalus (strain ATCC 58044 / CBS 1984 / NCYC 433 / NRRL Y-366-8)</name>
    <name type="common">Yeast</name>
    <name type="synonym">Hansenula anomala</name>
    <dbReference type="NCBI Taxonomy" id="683960"/>
    <lineage>
        <taxon>Eukaryota</taxon>
        <taxon>Fungi</taxon>
        <taxon>Dikarya</taxon>
        <taxon>Ascomycota</taxon>
        <taxon>Saccharomycotina</taxon>
        <taxon>Saccharomycetes</taxon>
        <taxon>Phaffomycetales</taxon>
        <taxon>Wickerhamomycetaceae</taxon>
        <taxon>Wickerhamomyces</taxon>
    </lineage>
</organism>
<dbReference type="InterPro" id="IPR038609">
    <property type="entry name" value="HDA1_su2/3_sf"/>
</dbReference>
<accession>A0A1E3P3T9</accession>
<dbReference type="RefSeq" id="XP_019038754.1">
    <property type="nucleotide sequence ID" value="XM_019183311.1"/>
</dbReference>
<dbReference type="GO" id="GO:0031047">
    <property type="term" value="P:regulatory ncRNA-mediated gene silencing"/>
    <property type="evidence" value="ECO:0007669"/>
    <property type="project" value="EnsemblFungi"/>
</dbReference>
<reference evidence="3 4" key="1">
    <citation type="journal article" date="2016" name="Proc. Natl. Acad. Sci. U.S.A.">
        <title>Comparative genomics of biotechnologically important yeasts.</title>
        <authorList>
            <person name="Riley R."/>
            <person name="Haridas S."/>
            <person name="Wolfe K.H."/>
            <person name="Lopes M.R."/>
            <person name="Hittinger C.T."/>
            <person name="Goeker M."/>
            <person name="Salamov A.A."/>
            <person name="Wisecaver J.H."/>
            <person name="Long T.M."/>
            <person name="Calvey C.H."/>
            <person name="Aerts A.L."/>
            <person name="Barry K.W."/>
            <person name="Choi C."/>
            <person name="Clum A."/>
            <person name="Coughlan A.Y."/>
            <person name="Deshpande S."/>
            <person name="Douglass A.P."/>
            <person name="Hanson S.J."/>
            <person name="Klenk H.-P."/>
            <person name="LaButti K.M."/>
            <person name="Lapidus A."/>
            <person name="Lindquist E.A."/>
            <person name="Lipzen A.M."/>
            <person name="Meier-Kolthoff J.P."/>
            <person name="Ohm R.A."/>
            <person name="Otillar R.P."/>
            <person name="Pangilinan J.L."/>
            <person name="Peng Y."/>
            <person name="Rokas A."/>
            <person name="Rosa C.A."/>
            <person name="Scheuner C."/>
            <person name="Sibirny A.A."/>
            <person name="Slot J.C."/>
            <person name="Stielow J.B."/>
            <person name="Sun H."/>
            <person name="Kurtzman C.P."/>
            <person name="Blackwell M."/>
            <person name="Grigoriev I.V."/>
            <person name="Jeffries T.W."/>
        </authorList>
    </citation>
    <scope>NUCLEOTIDE SEQUENCE [LARGE SCALE GENOMIC DNA]</scope>
    <source>
        <strain evidence="4">ATCC 58044 / CBS 1984 / NCYC 433 / NRRL Y-366-8</strain>
    </source>
</reference>
<dbReference type="GO" id="GO:0000122">
    <property type="term" value="P:negative regulation of transcription by RNA polymerase II"/>
    <property type="evidence" value="ECO:0007669"/>
    <property type="project" value="EnsemblFungi"/>
</dbReference>
<proteinExistence type="predicted"/>
<dbReference type="Gene3D" id="3.40.50.12360">
    <property type="match status" value="1"/>
</dbReference>
<feature type="region of interest" description="Disordered" evidence="2">
    <location>
        <begin position="542"/>
        <end position="561"/>
    </location>
</feature>
<dbReference type="Pfam" id="PF11496">
    <property type="entry name" value="HDA2-3"/>
    <property type="match status" value="1"/>
</dbReference>